<feature type="region of interest" description="Disordered" evidence="1">
    <location>
        <begin position="23"/>
        <end position="116"/>
    </location>
</feature>
<feature type="compositionally biased region" description="Basic residues" evidence="1">
    <location>
        <begin position="45"/>
        <end position="57"/>
    </location>
</feature>
<reference evidence="3 4" key="1">
    <citation type="journal article" date="2019" name="Syst. Appl. Microbiol.">
        <title>Polyphasic characterization of two novel Lactobacillus spp. isolated from blown salami packages: Description of Lactobacillus halodurans sp. nov. and Lactobacillus salsicarnum sp. nov.</title>
        <authorList>
            <person name="Schuster J.A."/>
            <person name="Klingl A."/>
            <person name="Vogel R.F."/>
            <person name="Ehrmann M.A."/>
        </authorList>
    </citation>
    <scope>NUCLEOTIDE SEQUENCE [LARGE SCALE GENOMIC DNA]</scope>
    <source>
        <strain evidence="3 4">TMW 1.2118</strain>
    </source>
</reference>
<feature type="signal peptide" evidence="2">
    <location>
        <begin position="1"/>
        <end position="24"/>
    </location>
</feature>
<evidence type="ECO:0000256" key="2">
    <source>
        <dbReference type="SAM" id="SignalP"/>
    </source>
</evidence>
<dbReference type="PROSITE" id="PS51257">
    <property type="entry name" value="PROKAR_LIPOPROTEIN"/>
    <property type="match status" value="1"/>
</dbReference>
<organism evidence="3 4">
    <name type="scientific">Companilactobacillus mishanensis</name>
    <dbReference type="NCBI Taxonomy" id="2486008"/>
    <lineage>
        <taxon>Bacteria</taxon>
        <taxon>Bacillati</taxon>
        <taxon>Bacillota</taxon>
        <taxon>Bacilli</taxon>
        <taxon>Lactobacillales</taxon>
        <taxon>Lactobacillaceae</taxon>
        <taxon>Companilactobacillus</taxon>
    </lineage>
</organism>
<comment type="caution">
    <text evidence="3">The sequence shown here is derived from an EMBL/GenBank/DDBJ whole genome shotgun (WGS) entry which is preliminary data.</text>
</comment>
<accession>A0A5P0ZJZ8</accession>
<sequence length="199" mass="20535">MKKVKKFGVVSLTVLALLSLSACGNHSAKSSSGDSTKTEKVSKKSDKKKSDKKKTDKKKASGDSTASAEKAGAPTQLAKSNITTASTGSASTRAATTRVASPVARSSSSARESDPITSVGLAKSLMEHAMASNPGTFTGYAVPGGYEVESTGDYMHDGPTFVKYNGDVVYSDGSGQSYSSLSAPDGAQQLPWDHVADNK</sequence>
<feature type="chain" id="PRO_5038852651" description="Lipoprotein" evidence="2">
    <location>
        <begin position="25"/>
        <end position="199"/>
    </location>
</feature>
<dbReference type="AlphaFoldDB" id="A0A5P0ZJZ8"/>
<dbReference type="EMBL" id="VDFM01000016">
    <property type="protein sequence ID" value="MQS53372.1"/>
    <property type="molecule type" value="Genomic_DNA"/>
</dbReference>
<dbReference type="RefSeq" id="WP_153383842.1">
    <property type="nucleotide sequence ID" value="NZ_VDFM01000016.1"/>
</dbReference>
<keyword evidence="2" id="KW-0732">Signal</keyword>
<feature type="compositionally biased region" description="Low complexity" evidence="1">
    <location>
        <begin position="83"/>
        <end position="110"/>
    </location>
</feature>
<feature type="region of interest" description="Disordered" evidence="1">
    <location>
        <begin position="174"/>
        <end position="199"/>
    </location>
</feature>
<name>A0A5P0ZJZ8_9LACO</name>
<evidence type="ECO:0008006" key="5">
    <source>
        <dbReference type="Google" id="ProtNLM"/>
    </source>
</evidence>
<dbReference type="Proteomes" id="UP000380386">
    <property type="component" value="Unassembled WGS sequence"/>
</dbReference>
<gene>
    <name evidence="3" type="ORF">FHL02_10105</name>
</gene>
<evidence type="ECO:0000256" key="1">
    <source>
        <dbReference type="SAM" id="MobiDB-lite"/>
    </source>
</evidence>
<evidence type="ECO:0000313" key="4">
    <source>
        <dbReference type="Proteomes" id="UP000380386"/>
    </source>
</evidence>
<proteinExistence type="predicted"/>
<protein>
    <recommendedName>
        <fullName evidence="5">Lipoprotein</fullName>
    </recommendedName>
</protein>
<evidence type="ECO:0000313" key="3">
    <source>
        <dbReference type="EMBL" id="MQS53372.1"/>
    </source>
</evidence>